<dbReference type="Proteomes" id="UP000094527">
    <property type="component" value="Unassembled WGS sequence"/>
</dbReference>
<dbReference type="EMBL" id="LJIJ01000011">
    <property type="protein sequence ID" value="ODN06070.1"/>
    <property type="molecule type" value="Genomic_DNA"/>
</dbReference>
<keyword evidence="2" id="KW-0472">Membrane</keyword>
<dbReference type="Pfam" id="PF01391">
    <property type="entry name" value="Collagen"/>
    <property type="match status" value="1"/>
</dbReference>
<keyword evidence="2" id="KW-0812">Transmembrane</keyword>
<dbReference type="GO" id="GO:0005581">
    <property type="term" value="C:collagen trimer"/>
    <property type="evidence" value="ECO:0007669"/>
    <property type="project" value="UniProtKB-KW"/>
</dbReference>
<dbReference type="InterPro" id="IPR050938">
    <property type="entry name" value="Collagen_Structural_Proteins"/>
</dbReference>
<protein>
    <submittedName>
        <fullName evidence="3">Collagen alpha-1(XXI) chain</fullName>
    </submittedName>
</protein>
<dbReference type="STRING" id="48709.A0A1D2NLC3"/>
<evidence type="ECO:0000313" key="3">
    <source>
        <dbReference type="EMBL" id="ODN06070.1"/>
    </source>
</evidence>
<name>A0A1D2NLC3_ORCCI</name>
<dbReference type="InterPro" id="IPR008160">
    <property type="entry name" value="Collagen"/>
</dbReference>
<sequence>MFSSFDDISNWKTTDPPRSQRKYSVTPAQKFNQCTTYLIWIIILLILCLLTAVGISIVLWNELKMFRAEMTSSSHILNNAVNLTSENFEPVVTESQNNTMLYELDNEMQKLKDSVAELEVKCAQRQENPGLKGDPGLPGPPGQPGIPGSKGDAGLPGIPGTPGSKGDVGFPGIVGPPGKPGLSMVGAPGQKGEVGPIGPPGFPGLEGPRGDEGLPGLHGLPGLPGMKGEPGDSHSNTTPPPRKSWRQILNG</sequence>
<comment type="caution">
    <text evidence="3">The sequence shown here is derived from an EMBL/GenBank/DDBJ whole genome shotgun (WGS) entry which is preliminary data.</text>
</comment>
<dbReference type="PANTHER" id="PTHR37456">
    <property type="entry name" value="SI:CH211-266K2.1"/>
    <property type="match status" value="1"/>
</dbReference>
<accession>A0A1D2NLC3</accession>
<feature type="region of interest" description="Disordered" evidence="1">
    <location>
        <begin position="127"/>
        <end position="251"/>
    </location>
</feature>
<dbReference type="AlphaFoldDB" id="A0A1D2NLC3"/>
<keyword evidence="3" id="KW-0176">Collagen</keyword>
<keyword evidence="2" id="KW-1133">Transmembrane helix</keyword>
<evidence type="ECO:0000256" key="1">
    <source>
        <dbReference type="SAM" id="MobiDB-lite"/>
    </source>
</evidence>
<evidence type="ECO:0000313" key="4">
    <source>
        <dbReference type="Proteomes" id="UP000094527"/>
    </source>
</evidence>
<dbReference type="OMA" id="RIASDCI"/>
<reference evidence="3 4" key="1">
    <citation type="journal article" date="2016" name="Genome Biol. Evol.">
        <title>Gene Family Evolution Reflects Adaptation to Soil Environmental Stressors in the Genome of the Collembolan Orchesella cincta.</title>
        <authorList>
            <person name="Faddeeva-Vakhrusheva A."/>
            <person name="Derks M.F."/>
            <person name="Anvar S.Y."/>
            <person name="Agamennone V."/>
            <person name="Suring W."/>
            <person name="Smit S."/>
            <person name="van Straalen N.M."/>
            <person name="Roelofs D."/>
        </authorList>
    </citation>
    <scope>NUCLEOTIDE SEQUENCE [LARGE SCALE GENOMIC DNA]</scope>
    <source>
        <tissue evidence="3">Mixed pool</tissue>
    </source>
</reference>
<evidence type="ECO:0000256" key="2">
    <source>
        <dbReference type="SAM" id="Phobius"/>
    </source>
</evidence>
<organism evidence="3 4">
    <name type="scientific">Orchesella cincta</name>
    <name type="common">Springtail</name>
    <name type="synonym">Podura cincta</name>
    <dbReference type="NCBI Taxonomy" id="48709"/>
    <lineage>
        <taxon>Eukaryota</taxon>
        <taxon>Metazoa</taxon>
        <taxon>Ecdysozoa</taxon>
        <taxon>Arthropoda</taxon>
        <taxon>Hexapoda</taxon>
        <taxon>Collembola</taxon>
        <taxon>Entomobryomorpha</taxon>
        <taxon>Entomobryoidea</taxon>
        <taxon>Orchesellidae</taxon>
        <taxon>Orchesellinae</taxon>
        <taxon>Orchesella</taxon>
    </lineage>
</organism>
<keyword evidence="4" id="KW-1185">Reference proteome</keyword>
<feature type="compositionally biased region" description="Low complexity" evidence="1">
    <location>
        <begin position="214"/>
        <end position="224"/>
    </location>
</feature>
<gene>
    <name evidence="3" type="ORF">Ocin01_00649</name>
</gene>
<feature type="region of interest" description="Disordered" evidence="1">
    <location>
        <begin position="1"/>
        <end position="22"/>
    </location>
</feature>
<dbReference type="OrthoDB" id="5983381at2759"/>
<feature type="transmembrane region" description="Helical" evidence="2">
    <location>
        <begin position="37"/>
        <end position="60"/>
    </location>
</feature>
<proteinExistence type="predicted"/>
<dbReference type="PANTHER" id="PTHR37456:SF6">
    <property type="entry name" value="COLLAGEN ALPHA-1(XXIII) CHAIN-LIKE ISOFORM X2"/>
    <property type="match status" value="1"/>
</dbReference>